<dbReference type="OrthoDB" id="2790899at2759"/>
<sequence length="371" mass="42148">GLGPHIRALDIVEFLADEEVQKKFGLKKGICLSTAQGWMQSEKLGYRWKPIPSGQYVDGHERKDVVKYRQQVYLPAIDKLRPSLKEYNNDGTEYVPATSNSSGLQMLRVMITLIWFHDESTFYANDRRKQRWVGKDEKAVPRAKGEGASLMISDFFSAEFGWLRSPSDPKRSARRLFKAGKNRDGYYTHEDVINQSIDAAKIAKEAWPQYNHVFVFDNAPTHVKRPDDALSARHMPKGPSDTSKKVKSNDGEDKFRRNFGVDRTVRRADGTVVYNQVTGKIEKERVNMVGAQLPDGTPQSLYFPDSHPDPELRGKFKGMAIILKERGYENISRMKADGIFKTHVAAGAFSITNPISRMYAHCWNSILNVSE</sequence>
<reference evidence="2 3" key="1">
    <citation type="submission" date="2019-02" db="EMBL/GenBank/DDBJ databases">
        <title>Genome sequencing of the rare red list fungi Antrodiella citrinella (Flaviporus citrinellus).</title>
        <authorList>
            <person name="Buettner E."/>
            <person name="Kellner H."/>
        </authorList>
    </citation>
    <scope>NUCLEOTIDE SEQUENCE [LARGE SCALE GENOMIC DNA]</scope>
    <source>
        <strain evidence="2 3">DSM 108506</strain>
    </source>
</reference>
<dbReference type="EMBL" id="SGPM01000179">
    <property type="protein sequence ID" value="THH28435.1"/>
    <property type="molecule type" value="Genomic_DNA"/>
</dbReference>
<organism evidence="2 3">
    <name type="scientific">Antrodiella citrinella</name>
    <dbReference type="NCBI Taxonomy" id="2447956"/>
    <lineage>
        <taxon>Eukaryota</taxon>
        <taxon>Fungi</taxon>
        <taxon>Dikarya</taxon>
        <taxon>Basidiomycota</taxon>
        <taxon>Agaricomycotina</taxon>
        <taxon>Agaricomycetes</taxon>
        <taxon>Polyporales</taxon>
        <taxon>Steccherinaceae</taxon>
        <taxon>Antrodiella</taxon>
    </lineage>
</organism>
<dbReference type="InterPro" id="IPR036397">
    <property type="entry name" value="RNaseH_sf"/>
</dbReference>
<comment type="caution">
    <text evidence="2">The sequence shown here is derived from an EMBL/GenBank/DDBJ whole genome shotgun (WGS) entry which is preliminary data.</text>
</comment>
<dbReference type="GO" id="GO:0003676">
    <property type="term" value="F:nucleic acid binding"/>
    <property type="evidence" value="ECO:0007669"/>
    <property type="project" value="InterPro"/>
</dbReference>
<feature type="non-terminal residue" evidence="2">
    <location>
        <position position="1"/>
    </location>
</feature>
<evidence type="ECO:0000256" key="1">
    <source>
        <dbReference type="SAM" id="MobiDB-lite"/>
    </source>
</evidence>
<evidence type="ECO:0000313" key="3">
    <source>
        <dbReference type="Proteomes" id="UP000308730"/>
    </source>
</evidence>
<dbReference type="AlphaFoldDB" id="A0A4S4MRN4"/>
<proteinExistence type="predicted"/>
<name>A0A4S4MRN4_9APHY</name>
<dbReference type="Gene3D" id="3.30.420.10">
    <property type="entry name" value="Ribonuclease H-like superfamily/Ribonuclease H"/>
    <property type="match status" value="1"/>
</dbReference>
<keyword evidence="3" id="KW-1185">Reference proteome</keyword>
<evidence type="ECO:0000313" key="2">
    <source>
        <dbReference type="EMBL" id="THH28435.1"/>
    </source>
</evidence>
<dbReference type="Proteomes" id="UP000308730">
    <property type="component" value="Unassembled WGS sequence"/>
</dbReference>
<protein>
    <submittedName>
        <fullName evidence="2">Uncharacterized protein</fullName>
    </submittedName>
</protein>
<gene>
    <name evidence="2" type="ORF">EUX98_g5746</name>
</gene>
<dbReference type="PANTHER" id="PTHR35871">
    <property type="entry name" value="EXPRESSED PROTEIN"/>
    <property type="match status" value="1"/>
</dbReference>
<feature type="region of interest" description="Disordered" evidence="1">
    <location>
        <begin position="225"/>
        <end position="255"/>
    </location>
</feature>
<accession>A0A4S4MRN4</accession>
<feature type="compositionally biased region" description="Basic and acidic residues" evidence="1">
    <location>
        <begin position="242"/>
        <end position="255"/>
    </location>
</feature>
<dbReference type="PANTHER" id="PTHR35871:SF1">
    <property type="entry name" value="CXC1-LIKE CYSTEINE CLUSTER ASSOCIATED WITH KDZ TRANSPOSASES DOMAIN-CONTAINING PROTEIN"/>
    <property type="match status" value="1"/>
</dbReference>